<comment type="similarity">
    <text evidence="2 8 9">Belongs to the glutamine synthetase family.</text>
</comment>
<dbReference type="EC" id="6.3.1.2" evidence="3 10"/>
<reference evidence="13 14" key="1">
    <citation type="journal article" date="2009" name="Science">
        <title>Green evolution and dynamic adaptations revealed by genomes of the marine picoeukaryotes Micromonas.</title>
        <authorList>
            <person name="Worden A.Z."/>
            <person name="Lee J.H."/>
            <person name="Mock T."/>
            <person name="Rouze P."/>
            <person name="Simmons M.P."/>
            <person name="Aerts A.L."/>
            <person name="Allen A.E."/>
            <person name="Cuvelier M.L."/>
            <person name="Derelle E."/>
            <person name="Everett M.V."/>
            <person name="Foulon E."/>
            <person name="Grimwood J."/>
            <person name="Gundlach H."/>
            <person name="Henrissat B."/>
            <person name="Napoli C."/>
            <person name="McDonald S.M."/>
            <person name="Parker M.S."/>
            <person name="Rombauts S."/>
            <person name="Salamov A."/>
            <person name="Von Dassow P."/>
            <person name="Badger J.H."/>
            <person name="Coutinho P.M."/>
            <person name="Demir E."/>
            <person name="Dubchak I."/>
            <person name="Gentemann C."/>
            <person name="Eikrem W."/>
            <person name="Gready J.E."/>
            <person name="John U."/>
            <person name="Lanier W."/>
            <person name="Lindquist E.A."/>
            <person name="Lucas S."/>
            <person name="Mayer K.F."/>
            <person name="Moreau H."/>
            <person name="Not F."/>
            <person name="Otillar R."/>
            <person name="Panaud O."/>
            <person name="Pangilinan J."/>
            <person name="Paulsen I."/>
            <person name="Piegu B."/>
            <person name="Poliakov A."/>
            <person name="Robbens S."/>
            <person name="Schmutz J."/>
            <person name="Toulza E."/>
            <person name="Wyss T."/>
            <person name="Zelensky A."/>
            <person name="Zhou K."/>
            <person name="Armbrust E.V."/>
            <person name="Bhattacharya D."/>
            <person name="Goodenough U.W."/>
            <person name="Van de Peer Y."/>
            <person name="Grigoriev I.V."/>
        </authorList>
    </citation>
    <scope>NUCLEOTIDE SEQUENCE [LARGE SCALE GENOMIC DNA]</scope>
    <source>
        <strain evidence="14">RCC299 / NOUM17</strain>
    </source>
</reference>
<evidence type="ECO:0000256" key="7">
    <source>
        <dbReference type="ARBA" id="ARBA00022840"/>
    </source>
</evidence>
<protein>
    <recommendedName>
        <fullName evidence="3 10">Glutamine synthetase</fullName>
        <ecNumber evidence="3 10">6.3.1.2</ecNumber>
    </recommendedName>
</protein>
<dbReference type="InterPro" id="IPR027303">
    <property type="entry name" value="Gln_synth_gly_rich_site"/>
</dbReference>
<dbReference type="GO" id="GO:0005524">
    <property type="term" value="F:ATP binding"/>
    <property type="evidence" value="ECO:0007669"/>
    <property type="project" value="UniProtKB-KW"/>
</dbReference>
<dbReference type="eggNOG" id="KOG0683">
    <property type="taxonomic scope" value="Eukaryota"/>
</dbReference>
<comment type="catalytic activity">
    <reaction evidence="10">
        <text>L-glutamate + NH4(+) + ATP = L-glutamine + ADP + phosphate + H(+)</text>
        <dbReference type="Rhea" id="RHEA:16169"/>
        <dbReference type="ChEBI" id="CHEBI:15378"/>
        <dbReference type="ChEBI" id="CHEBI:28938"/>
        <dbReference type="ChEBI" id="CHEBI:29985"/>
        <dbReference type="ChEBI" id="CHEBI:30616"/>
        <dbReference type="ChEBI" id="CHEBI:43474"/>
        <dbReference type="ChEBI" id="CHEBI:58359"/>
        <dbReference type="ChEBI" id="CHEBI:456216"/>
        <dbReference type="EC" id="6.3.1.2"/>
    </reaction>
</comment>
<dbReference type="InterPro" id="IPR014746">
    <property type="entry name" value="Gln_synth/guanido_kin_cat_dom"/>
</dbReference>
<evidence type="ECO:0000256" key="2">
    <source>
        <dbReference type="ARBA" id="ARBA00009897"/>
    </source>
</evidence>
<dbReference type="Gene3D" id="3.30.590.10">
    <property type="entry name" value="Glutamine synthetase/guanido kinase, catalytic domain"/>
    <property type="match status" value="1"/>
</dbReference>
<dbReference type="PROSITE" id="PS00180">
    <property type="entry name" value="GLNA_1"/>
    <property type="match status" value="1"/>
</dbReference>
<comment type="subcellular location">
    <subcellularLocation>
        <location evidence="1">Cytoplasm</location>
    </subcellularLocation>
</comment>
<evidence type="ECO:0000256" key="11">
    <source>
        <dbReference type="SAM" id="MobiDB-lite"/>
    </source>
</evidence>
<keyword evidence="14" id="KW-1185">Reference proteome</keyword>
<dbReference type="FunFam" id="3.30.590.10:FF:000004">
    <property type="entry name" value="Glutamine synthetase"/>
    <property type="match status" value="1"/>
</dbReference>
<dbReference type="InterPro" id="IPR008146">
    <property type="entry name" value="Gln_synth_cat_dom"/>
</dbReference>
<dbReference type="InParanoid" id="C1E5E4"/>
<feature type="region of interest" description="Disordered" evidence="11">
    <location>
        <begin position="456"/>
        <end position="529"/>
    </location>
</feature>
<dbReference type="EMBL" id="CP001326">
    <property type="protein sequence ID" value="ACO63243.1"/>
    <property type="molecule type" value="Genomic_DNA"/>
</dbReference>
<organism evidence="13 14">
    <name type="scientific">Micromonas commoda (strain RCC299 / NOUM17 / CCMP2709)</name>
    <name type="common">Picoplanktonic green alga</name>
    <dbReference type="NCBI Taxonomy" id="296587"/>
    <lineage>
        <taxon>Eukaryota</taxon>
        <taxon>Viridiplantae</taxon>
        <taxon>Chlorophyta</taxon>
        <taxon>Mamiellophyceae</taxon>
        <taxon>Mamiellales</taxon>
        <taxon>Mamiellaceae</taxon>
        <taxon>Micromonas</taxon>
    </lineage>
</organism>
<evidence type="ECO:0000256" key="6">
    <source>
        <dbReference type="ARBA" id="ARBA00022741"/>
    </source>
</evidence>
<proteinExistence type="inferred from homology"/>
<evidence type="ECO:0000256" key="5">
    <source>
        <dbReference type="ARBA" id="ARBA00022598"/>
    </source>
</evidence>
<dbReference type="GO" id="GO:0005737">
    <property type="term" value="C:cytoplasm"/>
    <property type="evidence" value="ECO:0007669"/>
    <property type="project" value="UniProtKB-SubCell"/>
</dbReference>
<evidence type="ECO:0000256" key="9">
    <source>
        <dbReference type="RuleBase" id="RU000384"/>
    </source>
</evidence>
<dbReference type="RefSeq" id="XP_002501985.1">
    <property type="nucleotide sequence ID" value="XM_002501939.1"/>
</dbReference>
<dbReference type="FunCoup" id="C1E5E4">
    <property type="interactions" value="1622"/>
</dbReference>
<accession>C1E5E4</accession>
<dbReference type="PANTHER" id="PTHR20852:SF93">
    <property type="entry name" value="GLUTAMINE SYNTHETASE CYTOSOLIC ISOZYME 1-1"/>
    <property type="match status" value="1"/>
</dbReference>
<keyword evidence="5 10" id="KW-0436">Ligase</keyword>
<dbReference type="GeneID" id="8243644"/>
<evidence type="ECO:0000259" key="12">
    <source>
        <dbReference type="PROSITE" id="PS51987"/>
    </source>
</evidence>
<dbReference type="SUPFAM" id="SSF54368">
    <property type="entry name" value="Glutamine synthetase, N-terminal domain"/>
    <property type="match status" value="1"/>
</dbReference>
<dbReference type="SMART" id="SM01230">
    <property type="entry name" value="Gln-synt_C"/>
    <property type="match status" value="1"/>
</dbReference>
<gene>
    <name evidence="13" type="ORF">MICPUN_58286</name>
</gene>
<evidence type="ECO:0000313" key="14">
    <source>
        <dbReference type="Proteomes" id="UP000002009"/>
    </source>
</evidence>
<evidence type="ECO:0000313" key="13">
    <source>
        <dbReference type="EMBL" id="ACO63243.1"/>
    </source>
</evidence>
<evidence type="ECO:0000256" key="1">
    <source>
        <dbReference type="ARBA" id="ARBA00004496"/>
    </source>
</evidence>
<dbReference type="AlphaFoldDB" id="C1E5E4"/>
<sequence>MSLNTTESGGSHHHHDVLTALCDLPAMREVYTVEYVWLGGDLDLRSKTRTLEGPFRSVEDLPAWNYDGSSTNQAPGQDSEVILVPRKVYRDPFRATAMDKDHILDHDRKNSSVHNRALYVEHRSLDKPALSPVAEPERSSATRPEILDGCRNLLVMCDTYEPSGRPIPTNTRAAANAIFTLPEVSCEEPWFGIEQEYTLLDSTTRWPLGWPKGGYPAPQGPYYCGIGADRMFGRKIADAHYRACHYAGLSVSGINAEVMPGQWEFQVGPCVGIDAGDQLWMARYILQRVCELTGDVVVTYDPKPVPGDWNGAGAHCNYSTRSMREKRLGGMNEIERAIRLLEDRHAVHIAAYGPGNERRLTGKHETGAMDTFTWGIADRGASIRVGNETASTGAGYLEDRRPSANSDPYAVTSLLAETTLARSWCSEQGSSSYDARNVLGGLSEALKSAKLSNAASSLEDDDSSTAEVDQSFKSKSSQAGSGNMYEFGVPITPEKTPPPETLQEYLTRPATVDSKGRVHRSPIGDDGSL</sequence>
<feature type="compositionally biased region" description="Polar residues" evidence="11">
    <location>
        <begin position="465"/>
        <end position="481"/>
    </location>
</feature>
<dbReference type="SUPFAM" id="SSF55931">
    <property type="entry name" value="Glutamine synthetase/guanido kinase"/>
    <property type="match status" value="1"/>
</dbReference>
<dbReference type="PROSITE" id="PS51987">
    <property type="entry name" value="GS_CATALYTIC"/>
    <property type="match status" value="1"/>
</dbReference>
<dbReference type="OMA" id="GPCERIN"/>
<dbReference type="GO" id="GO:0006542">
    <property type="term" value="P:glutamine biosynthetic process"/>
    <property type="evidence" value="ECO:0007669"/>
    <property type="project" value="InterPro"/>
</dbReference>
<dbReference type="PROSITE" id="PS00181">
    <property type="entry name" value="GLNA_ATP"/>
    <property type="match status" value="1"/>
</dbReference>
<dbReference type="InterPro" id="IPR027302">
    <property type="entry name" value="Gln_synth_N_conserv_site"/>
</dbReference>
<dbReference type="Proteomes" id="UP000002009">
    <property type="component" value="Chromosome 5"/>
</dbReference>
<dbReference type="Pfam" id="PF00120">
    <property type="entry name" value="Gln-synt_C"/>
    <property type="match status" value="1"/>
</dbReference>
<keyword evidence="4" id="KW-0963">Cytoplasm</keyword>
<dbReference type="OrthoDB" id="1936100at2759"/>
<evidence type="ECO:0000256" key="8">
    <source>
        <dbReference type="PROSITE-ProRule" id="PRU01331"/>
    </source>
</evidence>
<evidence type="ECO:0000256" key="3">
    <source>
        <dbReference type="ARBA" id="ARBA00012937"/>
    </source>
</evidence>
<dbReference type="GO" id="GO:0004356">
    <property type="term" value="F:glutamine synthetase activity"/>
    <property type="evidence" value="ECO:0007669"/>
    <property type="project" value="UniProtKB-EC"/>
</dbReference>
<feature type="domain" description="GS catalytic" evidence="12">
    <location>
        <begin position="171"/>
        <end position="529"/>
    </location>
</feature>
<evidence type="ECO:0000256" key="4">
    <source>
        <dbReference type="ARBA" id="ARBA00022490"/>
    </source>
</evidence>
<dbReference type="STRING" id="296587.C1E5E4"/>
<evidence type="ECO:0000256" key="10">
    <source>
        <dbReference type="RuleBase" id="RU004356"/>
    </source>
</evidence>
<dbReference type="PANTHER" id="PTHR20852">
    <property type="entry name" value="GLUTAMINE SYNTHETASE"/>
    <property type="match status" value="1"/>
</dbReference>
<name>C1E5E4_MICCC</name>
<dbReference type="Gene3D" id="3.10.20.70">
    <property type="entry name" value="Glutamine synthetase, N-terminal domain"/>
    <property type="match status" value="1"/>
</dbReference>
<dbReference type="KEGG" id="mis:MICPUN_58286"/>
<dbReference type="InterPro" id="IPR036651">
    <property type="entry name" value="Gln_synt_N_sf"/>
</dbReference>
<keyword evidence="6 10" id="KW-0547">Nucleotide-binding</keyword>
<keyword evidence="7 10" id="KW-0067">ATP-binding</keyword>
<dbReference type="InterPro" id="IPR050292">
    <property type="entry name" value="Glutamine_Synthetase"/>
</dbReference>